<evidence type="ECO:0000256" key="1">
    <source>
        <dbReference type="SAM" id="MobiDB-lite"/>
    </source>
</evidence>
<sequence>MDCSGRSGGETHAGEKKDKKKKKKNEATWWTPSKRCCLKRSGCCLSPTPVYFLKDSRKFYQLLSPVLLLISSPCCNRQTPSTPQGSTAAPYTIFKKIPLRYYNSPFSRYQIETIKGMLKILKRMKLIAYL</sequence>
<gene>
    <name evidence="2" type="ORF">LAZ67_3002998</name>
</gene>
<dbReference type="Proteomes" id="UP001235939">
    <property type="component" value="Chromosome 03"/>
</dbReference>
<reference evidence="2 3" key="1">
    <citation type="submission" date="2022-01" db="EMBL/GenBank/DDBJ databases">
        <title>A chromosomal length assembly of Cordylochernes scorpioides.</title>
        <authorList>
            <person name="Zeh D."/>
            <person name="Zeh J."/>
        </authorList>
    </citation>
    <scope>NUCLEOTIDE SEQUENCE [LARGE SCALE GENOMIC DNA]</scope>
    <source>
        <strain evidence="2">IN4F17</strain>
        <tissue evidence="2">Whole Body</tissue>
    </source>
</reference>
<evidence type="ECO:0000313" key="2">
    <source>
        <dbReference type="EMBL" id="UYV65056.1"/>
    </source>
</evidence>
<proteinExistence type="predicted"/>
<evidence type="ECO:0000313" key="3">
    <source>
        <dbReference type="Proteomes" id="UP001235939"/>
    </source>
</evidence>
<name>A0ABY6K9Z2_9ARAC</name>
<dbReference type="EMBL" id="CP092865">
    <property type="protein sequence ID" value="UYV65056.1"/>
    <property type="molecule type" value="Genomic_DNA"/>
</dbReference>
<feature type="region of interest" description="Disordered" evidence="1">
    <location>
        <begin position="1"/>
        <end position="28"/>
    </location>
</feature>
<keyword evidence="3" id="KW-1185">Reference proteome</keyword>
<accession>A0ABY6K9Z2</accession>
<protein>
    <submittedName>
        <fullName evidence="2">Uncharacterized protein</fullName>
    </submittedName>
</protein>
<organism evidence="2 3">
    <name type="scientific">Cordylochernes scorpioides</name>
    <dbReference type="NCBI Taxonomy" id="51811"/>
    <lineage>
        <taxon>Eukaryota</taxon>
        <taxon>Metazoa</taxon>
        <taxon>Ecdysozoa</taxon>
        <taxon>Arthropoda</taxon>
        <taxon>Chelicerata</taxon>
        <taxon>Arachnida</taxon>
        <taxon>Pseudoscorpiones</taxon>
        <taxon>Cheliferoidea</taxon>
        <taxon>Chernetidae</taxon>
        <taxon>Cordylochernes</taxon>
    </lineage>
</organism>